<keyword evidence="3 5" id="KW-1133">Transmembrane helix</keyword>
<dbReference type="EMBL" id="MCFE01000131">
    <property type="protein sequence ID" value="ORX97522.1"/>
    <property type="molecule type" value="Genomic_DNA"/>
</dbReference>
<sequence length="426" mass="47355">MAGEETINYDSALSKDIDAKAIAVLVLSSLSLVGAVVVIITILCIRSWKAEVGSRVSLTLTFWIACSDLLFSIFSLLLASTLVSNATCSFFLWGYVEFTLLPIFLTVAIGFNLQMVFVHGSKNLLRYQRLYVPVCVAVSLLISLLPVVAKQFQLDPAVNSCWYQSTYTTGTILWEVLTFYGWILLGVAYCVLAVIMVAWKLHVNNKRLANNTGPIHSHLIGHKTSRAVRRIALYPLIPIVTQTFNFVSEFDTFVSRDMNSTLYVLSAVTPVCMGLLNAVVFMFDPAFQLFWRELRSGKSFSLSITTTSGYQENKSGVSLPSPKTINVKYQKFTDEPEETREKYLGTHHHHTESTGSDIDRESITVTIPLQTLAQSQSQSRSSKGDLGRDVWERNSVQLLAGQGSAPSTLLPGPNRKAHKSNFIKYL</sequence>
<dbReference type="Proteomes" id="UP000193498">
    <property type="component" value="Unassembled WGS sequence"/>
</dbReference>
<dbReference type="STRING" id="1314790.A0A1Y1YHM5"/>
<comment type="caution">
    <text evidence="6">The sequence shown here is derived from an EMBL/GenBank/DDBJ whole genome shotgun (WGS) entry which is preliminary data.</text>
</comment>
<feature type="transmembrane region" description="Helical" evidence="5">
    <location>
        <begin position="179"/>
        <end position="199"/>
    </location>
</feature>
<dbReference type="PANTHER" id="PTHR23112">
    <property type="entry name" value="G PROTEIN-COUPLED RECEPTOR 157-RELATED"/>
    <property type="match status" value="1"/>
</dbReference>
<name>A0A1Y1YHM5_9FUNG</name>
<dbReference type="SUPFAM" id="SSF81321">
    <property type="entry name" value="Family A G protein-coupled receptor-like"/>
    <property type="match status" value="1"/>
</dbReference>
<keyword evidence="7" id="KW-1185">Reference proteome</keyword>
<comment type="subcellular location">
    <subcellularLocation>
        <location evidence="1">Membrane</location>
        <topology evidence="1">Multi-pass membrane protein</topology>
    </subcellularLocation>
</comment>
<feature type="transmembrane region" description="Helical" evidence="5">
    <location>
        <begin position="21"/>
        <end position="45"/>
    </location>
</feature>
<feature type="transmembrane region" description="Helical" evidence="5">
    <location>
        <begin position="98"/>
        <end position="118"/>
    </location>
</feature>
<feature type="transmembrane region" description="Helical" evidence="5">
    <location>
        <begin position="130"/>
        <end position="149"/>
    </location>
</feature>
<feature type="transmembrane region" description="Helical" evidence="5">
    <location>
        <begin position="57"/>
        <end position="78"/>
    </location>
</feature>
<evidence type="ECO:0000256" key="4">
    <source>
        <dbReference type="ARBA" id="ARBA00023136"/>
    </source>
</evidence>
<evidence type="ECO:0000256" key="3">
    <source>
        <dbReference type="ARBA" id="ARBA00022989"/>
    </source>
</evidence>
<dbReference type="PANTHER" id="PTHR23112:SF0">
    <property type="entry name" value="TRANSMEMBRANE PROTEIN 116"/>
    <property type="match status" value="1"/>
</dbReference>
<evidence type="ECO:0000256" key="5">
    <source>
        <dbReference type="SAM" id="Phobius"/>
    </source>
</evidence>
<keyword evidence="4 5" id="KW-0472">Membrane</keyword>
<dbReference type="GO" id="GO:0004930">
    <property type="term" value="F:G protein-coupled receptor activity"/>
    <property type="evidence" value="ECO:0007669"/>
    <property type="project" value="TreeGrafter"/>
</dbReference>
<keyword evidence="2 5" id="KW-0812">Transmembrane</keyword>
<dbReference type="OrthoDB" id="3251871at2759"/>
<gene>
    <name evidence="6" type="ORF">K493DRAFT_314042</name>
</gene>
<evidence type="ECO:0000313" key="7">
    <source>
        <dbReference type="Proteomes" id="UP000193498"/>
    </source>
</evidence>
<protein>
    <recommendedName>
        <fullName evidence="8">G-protein coupled receptors family 2 profile 2 domain-containing protein</fullName>
    </recommendedName>
</protein>
<dbReference type="GO" id="GO:0005886">
    <property type="term" value="C:plasma membrane"/>
    <property type="evidence" value="ECO:0007669"/>
    <property type="project" value="TreeGrafter"/>
</dbReference>
<dbReference type="Gene3D" id="1.20.1070.10">
    <property type="entry name" value="Rhodopsin 7-helix transmembrane proteins"/>
    <property type="match status" value="1"/>
</dbReference>
<reference evidence="6 7" key="1">
    <citation type="submission" date="2016-07" db="EMBL/GenBank/DDBJ databases">
        <title>Pervasive Adenine N6-methylation of Active Genes in Fungi.</title>
        <authorList>
            <consortium name="DOE Joint Genome Institute"/>
            <person name="Mondo S.J."/>
            <person name="Dannebaum R.O."/>
            <person name="Kuo R.C."/>
            <person name="Labutti K."/>
            <person name="Haridas S."/>
            <person name="Kuo A."/>
            <person name="Salamov A."/>
            <person name="Ahrendt S.R."/>
            <person name="Lipzen A."/>
            <person name="Sullivan W."/>
            <person name="Andreopoulos W.B."/>
            <person name="Clum A."/>
            <person name="Lindquist E."/>
            <person name="Daum C."/>
            <person name="Ramamoorthy G.K."/>
            <person name="Gryganskyi A."/>
            <person name="Culley D."/>
            <person name="Magnuson J.K."/>
            <person name="James T.Y."/>
            <person name="O'Malley M.A."/>
            <person name="Stajich J.E."/>
            <person name="Spatafora J.W."/>
            <person name="Visel A."/>
            <person name="Grigoriev I.V."/>
        </authorList>
    </citation>
    <scope>NUCLEOTIDE SEQUENCE [LARGE SCALE GENOMIC DNA]</scope>
    <source>
        <strain evidence="6 7">CBS 931.73</strain>
    </source>
</reference>
<evidence type="ECO:0008006" key="8">
    <source>
        <dbReference type="Google" id="ProtNLM"/>
    </source>
</evidence>
<accession>A0A1Y1YHM5</accession>
<proteinExistence type="predicted"/>
<organism evidence="6 7">
    <name type="scientific">Basidiobolus meristosporus CBS 931.73</name>
    <dbReference type="NCBI Taxonomy" id="1314790"/>
    <lineage>
        <taxon>Eukaryota</taxon>
        <taxon>Fungi</taxon>
        <taxon>Fungi incertae sedis</taxon>
        <taxon>Zoopagomycota</taxon>
        <taxon>Entomophthoromycotina</taxon>
        <taxon>Basidiobolomycetes</taxon>
        <taxon>Basidiobolales</taxon>
        <taxon>Basidiobolaceae</taxon>
        <taxon>Basidiobolus</taxon>
    </lineage>
</organism>
<dbReference type="InParanoid" id="A0A1Y1YHM5"/>
<evidence type="ECO:0000313" key="6">
    <source>
        <dbReference type="EMBL" id="ORX97522.1"/>
    </source>
</evidence>
<dbReference type="GO" id="GO:0007189">
    <property type="term" value="P:adenylate cyclase-activating G protein-coupled receptor signaling pathway"/>
    <property type="evidence" value="ECO:0007669"/>
    <property type="project" value="TreeGrafter"/>
</dbReference>
<evidence type="ECO:0000256" key="1">
    <source>
        <dbReference type="ARBA" id="ARBA00004141"/>
    </source>
</evidence>
<feature type="transmembrane region" description="Helical" evidence="5">
    <location>
        <begin position="260"/>
        <end position="283"/>
    </location>
</feature>
<evidence type="ECO:0000256" key="2">
    <source>
        <dbReference type="ARBA" id="ARBA00022692"/>
    </source>
</evidence>
<dbReference type="AlphaFoldDB" id="A0A1Y1YHM5"/>